<keyword evidence="2" id="KW-1185">Reference proteome</keyword>
<dbReference type="EMBL" id="CATNWA010019684">
    <property type="protein sequence ID" value="CAI9614465.1"/>
    <property type="molecule type" value="Genomic_DNA"/>
</dbReference>
<organism evidence="1 2">
    <name type="scientific">Staurois parvus</name>
    <dbReference type="NCBI Taxonomy" id="386267"/>
    <lineage>
        <taxon>Eukaryota</taxon>
        <taxon>Metazoa</taxon>
        <taxon>Chordata</taxon>
        <taxon>Craniata</taxon>
        <taxon>Vertebrata</taxon>
        <taxon>Euteleostomi</taxon>
        <taxon>Amphibia</taxon>
        <taxon>Batrachia</taxon>
        <taxon>Anura</taxon>
        <taxon>Neobatrachia</taxon>
        <taxon>Ranoidea</taxon>
        <taxon>Ranidae</taxon>
        <taxon>Staurois</taxon>
    </lineage>
</organism>
<comment type="caution">
    <text evidence="1">The sequence shown here is derived from an EMBL/GenBank/DDBJ whole genome shotgun (WGS) entry which is preliminary data.</text>
</comment>
<protein>
    <submittedName>
        <fullName evidence="1">Uncharacterized protein</fullName>
    </submittedName>
</protein>
<reference evidence="1" key="1">
    <citation type="submission" date="2023-05" db="EMBL/GenBank/DDBJ databases">
        <authorList>
            <person name="Stuckert A."/>
        </authorList>
    </citation>
    <scope>NUCLEOTIDE SEQUENCE</scope>
</reference>
<accession>A0ABN9GYM7</accession>
<dbReference type="Proteomes" id="UP001162483">
    <property type="component" value="Unassembled WGS sequence"/>
</dbReference>
<gene>
    <name evidence="1" type="ORF">SPARVUS_LOCUS15057100</name>
</gene>
<proteinExistence type="predicted"/>
<name>A0ABN9GYM7_9NEOB</name>
<evidence type="ECO:0000313" key="1">
    <source>
        <dbReference type="EMBL" id="CAI9614465.1"/>
    </source>
</evidence>
<sequence length="94" mass="10797">MFPLQHPQPSPPADADIRVPVPVASGHTGARTGGKFKIFKKFHFFKNDYYIHFTYILSLLLCPVPCLHFDCSFCLETEKCPWLPKSVPLCQKRF</sequence>
<evidence type="ECO:0000313" key="2">
    <source>
        <dbReference type="Proteomes" id="UP001162483"/>
    </source>
</evidence>